<dbReference type="PROSITE" id="PS51222">
    <property type="entry name" value="DCD"/>
    <property type="match status" value="1"/>
</dbReference>
<reference evidence="2 3" key="1">
    <citation type="journal article" date="2016" name="Nat. Commun.">
        <title>Thousands of microbial genomes shed light on interconnected biogeochemical processes in an aquifer system.</title>
        <authorList>
            <person name="Anantharaman K."/>
            <person name="Brown C.T."/>
            <person name="Hug L.A."/>
            <person name="Sharon I."/>
            <person name="Castelle C.J."/>
            <person name="Probst A.J."/>
            <person name="Thomas B.C."/>
            <person name="Singh A."/>
            <person name="Wilkins M.J."/>
            <person name="Karaoz U."/>
            <person name="Brodie E.L."/>
            <person name="Williams K.H."/>
            <person name="Hubbard S.S."/>
            <person name="Banfield J.F."/>
        </authorList>
    </citation>
    <scope>NUCLEOTIDE SEQUENCE [LARGE SCALE GENOMIC DNA]</scope>
</reference>
<name>A0A1F8F2U5_9BACT</name>
<protein>
    <recommendedName>
        <fullName evidence="1">DCD domain-containing protein</fullName>
    </recommendedName>
</protein>
<proteinExistence type="predicted"/>
<dbReference type="InterPro" id="IPR013989">
    <property type="entry name" value="Dev_and_cell_death_domain"/>
</dbReference>
<gene>
    <name evidence="2" type="ORF">A2669_01925</name>
</gene>
<evidence type="ECO:0000259" key="1">
    <source>
        <dbReference type="PROSITE" id="PS51222"/>
    </source>
</evidence>
<dbReference type="EMBL" id="MGJM01000001">
    <property type="protein sequence ID" value="OGN07455.1"/>
    <property type="molecule type" value="Genomic_DNA"/>
</dbReference>
<feature type="domain" description="DCD" evidence="1">
    <location>
        <begin position="1"/>
        <end position="70"/>
    </location>
</feature>
<organism evidence="2 3">
    <name type="scientific">Candidatus Yanofskybacteria bacterium RIFCSPHIGHO2_01_FULL_48_25b</name>
    <dbReference type="NCBI Taxonomy" id="1802672"/>
    <lineage>
        <taxon>Bacteria</taxon>
        <taxon>Candidatus Yanofskyibacteriota</taxon>
    </lineage>
</organism>
<dbReference type="Proteomes" id="UP000177605">
    <property type="component" value="Unassembled WGS sequence"/>
</dbReference>
<dbReference type="AlphaFoldDB" id="A0A1F8F2U5"/>
<sequence>MNLEPKSIKEYERVLNKYPRHVLKKMHSFIDIAIDQIVSDAIQLNLLGSKLDKEGLNVNDIENFHSIFSSKQFQIFPPSEKLKLFKHYRFEQIETEDDYAYIELFPPAEQGRKNIFNIFEALKNLIQNPKDKITVGVEIEIFLDKHGNLWREPKEKFNYPIEKGSRRLTIVKLLIEHANKNDDYIKTEKIADSIHATREQVRADANRIKPIARKNLKLQYDFIEGRQDSGYRINPSFKVKIIK</sequence>
<evidence type="ECO:0000313" key="3">
    <source>
        <dbReference type="Proteomes" id="UP000177605"/>
    </source>
</evidence>
<accession>A0A1F8F2U5</accession>
<evidence type="ECO:0000313" key="2">
    <source>
        <dbReference type="EMBL" id="OGN07455.1"/>
    </source>
</evidence>
<comment type="caution">
    <text evidence="2">The sequence shown here is derived from an EMBL/GenBank/DDBJ whole genome shotgun (WGS) entry which is preliminary data.</text>
</comment>